<sequence>MESHHLPVRRRNPPAESSPDRFPPSSDRIPAKSPPRRTENT</sequence>
<gene>
    <name evidence="2" type="ORF">RISK_001466</name>
</gene>
<evidence type="ECO:0000313" key="2">
    <source>
        <dbReference type="EMBL" id="KLU06255.1"/>
    </source>
</evidence>
<dbReference type="AlphaFoldDB" id="A0A0J1BI84"/>
<evidence type="ECO:0000313" key="3">
    <source>
        <dbReference type="Proteomes" id="UP000036367"/>
    </source>
</evidence>
<reference evidence="2" key="1">
    <citation type="submission" date="2015-05" db="EMBL/GenBank/DDBJ databases">
        <title>Permanent draft genome of Rhodopirellula islandicus K833.</title>
        <authorList>
            <person name="Kizina J."/>
            <person name="Richter M."/>
            <person name="Glockner F.O."/>
            <person name="Harder J."/>
        </authorList>
    </citation>
    <scope>NUCLEOTIDE SEQUENCE [LARGE SCALE GENOMIC DNA]</scope>
    <source>
        <strain evidence="2">K833</strain>
    </source>
</reference>
<feature type="region of interest" description="Disordered" evidence="1">
    <location>
        <begin position="1"/>
        <end position="41"/>
    </location>
</feature>
<feature type="compositionally biased region" description="Basic residues" evidence="1">
    <location>
        <begin position="1"/>
        <end position="12"/>
    </location>
</feature>
<name>A0A0J1BI84_RHOIS</name>
<dbReference type="EMBL" id="LECT01000015">
    <property type="protein sequence ID" value="KLU06255.1"/>
    <property type="molecule type" value="Genomic_DNA"/>
</dbReference>
<proteinExistence type="predicted"/>
<dbReference type="Proteomes" id="UP000036367">
    <property type="component" value="Unassembled WGS sequence"/>
</dbReference>
<dbReference type="PATRIC" id="fig|595434.4.peg.1403"/>
<comment type="caution">
    <text evidence="2">The sequence shown here is derived from an EMBL/GenBank/DDBJ whole genome shotgun (WGS) entry which is preliminary data.</text>
</comment>
<evidence type="ECO:0000256" key="1">
    <source>
        <dbReference type="SAM" id="MobiDB-lite"/>
    </source>
</evidence>
<keyword evidence="3" id="KW-1185">Reference proteome</keyword>
<dbReference type="STRING" id="595434.RISK_001466"/>
<protein>
    <submittedName>
        <fullName evidence="2">Uncharacterized protein</fullName>
    </submittedName>
</protein>
<organism evidence="2 3">
    <name type="scientific">Rhodopirellula islandica</name>
    <dbReference type="NCBI Taxonomy" id="595434"/>
    <lineage>
        <taxon>Bacteria</taxon>
        <taxon>Pseudomonadati</taxon>
        <taxon>Planctomycetota</taxon>
        <taxon>Planctomycetia</taxon>
        <taxon>Pirellulales</taxon>
        <taxon>Pirellulaceae</taxon>
        <taxon>Rhodopirellula</taxon>
    </lineage>
</organism>
<accession>A0A0J1BI84</accession>